<gene>
    <name evidence="6" type="ORF">Thpro_022629</name>
</gene>
<feature type="DNA-binding region" description="H-T-H motif" evidence="4">
    <location>
        <begin position="34"/>
        <end position="53"/>
    </location>
</feature>
<keyword evidence="1" id="KW-0805">Transcription regulation</keyword>
<dbReference type="SUPFAM" id="SSF46689">
    <property type="entry name" value="Homeodomain-like"/>
    <property type="match status" value="1"/>
</dbReference>
<dbReference type="GO" id="GO:0003700">
    <property type="term" value="F:DNA-binding transcription factor activity"/>
    <property type="evidence" value="ECO:0007669"/>
    <property type="project" value="TreeGrafter"/>
</dbReference>
<feature type="domain" description="HTH tetR-type" evidence="5">
    <location>
        <begin position="11"/>
        <end position="71"/>
    </location>
</feature>
<dbReference type="PRINTS" id="PR00455">
    <property type="entry name" value="HTHTETR"/>
</dbReference>
<dbReference type="Proteomes" id="UP000029273">
    <property type="component" value="Unassembled WGS sequence"/>
</dbReference>
<proteinExistence type="predicted"/>
<keyword evidence="3" id="KW-0804">Transcription</keyword>
<reference evidence="6 7" key="1">
    <citation type="journal article" date="2014" name="Genome Announc.">
        <title>Draft Genome Sequence of the Iron-Oxidizing, Acidophilic, and Halotolerant 'Thiobacillus prosperus' Type Strain DSM 5130.</title>
        <authorList>
            <person name="Ossandon F.J."/>
            <person name="Cardenas J.P."/>
            <person name="Corbett M."/>
            <person name="Quatrini R."/>
            <person name="Holmes D.S."/>
            <person name="Watkin E."/>
        </authorList>
    </citation>
    <scope>NUCLEOTIDE SEQUENCE [LARGE SCALE GENOMIC DNA]</scope>
    <source>
        <strain evidence="6 7">DSM 5130</strain>
    </source>
</reference>
<keyword evidence="2 4" id="KW-0238">DNA-binding</keyword>
<evidence type="ECO:0000256" key="3">
    <source>
        <dbReference type="ARBA" id="ARBA00023163"/>
    </source>
</evidence>
<dbReference type="PROSITE" id="PS50977">
    <property type="entry name" value="HTH_TETR_2"/>
    <property type="match status" value="1"/>
</dbReference>
<dbReference type="SUPFAM" id="SSF48498">
    <property type="entry name" value="Tetracyclin repressor-like, C-terminal domain"/>
    <property type="match status" value="1"/>
</dbReference>
<dbReference type="EMBL" id="JQSG02000006">
    <property type="protein sequence ID" value="OBS08379.1"/>
    <property type="molecule type" value="Genomic_DNA"/>
</dbReference>
<comment type="caution">
    <text evidence="6">The sequence shown here is derived from an EMBL/GenBank/DDBJ whole genome shotgun (WGS) entry which is preliminary data.</text>
</comment>
<dbReference type="InterPro" id="IPR001647">
    <property type="entry name" value="HTH_TetR"/>
</dbReference>
<dbReference type="FunFam" id="1.10.10.60:FF:000141">
    <property type="entry name" value="TetR family transcriptional regulator"/>
    <property type="match status" value="1"/>
</dbReference>
<evidence type="ECO:0000313" key="7">
    <source>
        <dbReference type="Proteomes" id="UP000029273"/>
    </source>
</evidence>
<dbReference type="InterPro" id="IPR036271">
    <property type="entry name" value="Tet_transcr_reg_TetR-rel_C_sf"/>
</dbReference>
<evidence type="ECO:0000256" key="2">
    <source>
        <dbReference type="ARBA" id="ARBA00023125"/>
    </source>
</evidence>
<dbReference type="InterPro" id="IPR009057">
    <property type="entry name" value="Homeodomain-like_sf"/>
</dbReference>
<dbReference type="Pfam" id="PF00440">
    <property type="entry name" value="TetR_N"/>
    <property type="match status" value="1"/>
</dbReference>
<dbReference type="PROSITE" id="PS01081">
    <property type="entry name" value="HTH_TETR_1"/>
    <property type="match status" value="1"/>
</dbReference>
<dbReference type="Gene3D" id="1.10.357.10">
    <property type="entry name" value="Tetracycline Repressor, domain 2"/>
    <property type="match status" value="1"/>
</dbReference>
<name>A0A1A6C1F3_9GAMM</name>
<dbReference type="PANTHER" id="PTHR30055:SF226">
    <property type="entry name" value="HTH-TYPE TRANSCRIPTIONAL REGULATOR PKSA"/>
    <property type="match status" value="1"/>
</dbReference>
<sequence>MTAMQKRLRAPERRASILREAAGLFADKGFHGVSVDDIASAVGVSPAALYRYFRSKEALYEAVLDELACTREDYIETVLAGESDFAAVLRGLIRTFVRGMAEQPDLLKMELQSLLEGRAAANSFFEHRWKTFTDYIEFSLNELQREGRVQPLDARLSTLMFLGMVREALIVKCLPGQDRFAGRTLDELVDGLVRLFLRAVGYSRD</sequence>
<organism evidence="6 7">
    <name type="scientific">Acidihalobacter prosperus</name>
    <dbReference type="NCBI Taxonomy" id="160660"/>
    <lineage>
        <taxon>Bacteria</taxon>
        <taxon>Pseudomonadati</taxon>
        <taxon>Pseudomonadota</taxon>
        <taxon>Gammaproteobacteria</taxon>
        <taxon>Chromatiales</taxon>
        <taxon>Ectothiorhodospiraceae</taxon>
        <taxon>Acidihalobacter</taxon>
    </lineage>
</organism>
<evidence type="ECO:0000313" key="6">
    <source>
        <dbReference type="EMBL" id="OBS08379.1"/>
    </source>
</evidence>
<evidence type="ECO:0000256" key="4">
    <source>
        <dbReference type="PROSITE-ProRule" id="PRU00335"/>
    </source>
</evidence>
<dbReference type="InterPro" id="IPR050109">
    <property type="entry name" value="HTH-type_TetR-like_transc_reg"/>
</dbReference>
<dbReference type="AlphaFoldDB" id="A0A1A6C1F3"/>
<dbReference type="Gene3D" id="1.10.10.60">
    <property type="entry name" value="Homeodomain-like"/>
    <property type="match status" value="1"/>
</dbReference>
<dbReference type="InterPro" id="IPR023772">
    <property type="entry name" value="DNA-bd_HTH_TetR-type_CS"/>
</dbReference>
<evidence type="ECO:0000259" key="5">
    <source>
        <dbReference type="PROSITE" id="PS50977"/>
    </source>
</evidence>
<dbReference type="PANTHER" id="PTHR30055">
    <property type="entry name" value="HTH-TYPE TRANSCRIPTIONAL REGULATOR RUTR"/>
    <property type="match status" value="1"/>
</dbReference>
<evidence type="ECO:0000256" key="1">
    <source>
        <dbReference type="ARBA" id="ARBA00023015"/>
    </source>
</evidence>
<accession>A0A1A6C1F3</accession>
<dbReference type="OrthoDB" id="9179041at2"/>
<protein>
    <recommendedName>
        <fullName evidence="5">HTH tetR-type domain-containing protein</fullName>
    </recommendedName>
</protein>
<dbReference type="GO" id="GO:0000976">
    <property type="term" value="F:transcription cis-regulatory region binding"/>
    <property type="evidence" value="ECO:0007669"/>
    <property type="project" value="TreeGrafter"/>
</dbReference>
<keyword evidence="7" id="KW-1185">Reference proteome</keyword>